<keyword evidence="12" id="KW-1185">Reference proteome</keyword>
<keyword evidence="7" id="KW-0274">FAD</keyword>
<evidence type="ECO:0000256" key="10">
    <source>
        <dbReference type="ARBA" id="ARBA00031550"/>
    </source>
</evidence>
<dbReference type="GO" id="GO:0008924">
    <property type="term" value="F:L-malate dehydrogenase (quinone) activity"/>
    <property type="evidence" value="ECO:0007669"/>
    <property type="project" value="UniProtKB-EC"/>
</dbReference>
<dbReference type="GO" id="GO:0005737">
    <property type="term" value="C:cytoplasm"/>
    <property type="evidence" value="ECO:0007669"/>
    <property type="project" value="TreeGrafter"/>
</dbReference>
<evidence type="ECO:0000256" key="4">
    <source>
        <dbReference type="ARBA" id="ARBA00013026"/>
    </source>
</evidence>
<keyword evidence="6" id="KW-0285">Flavoprotein</keyword>
<evidence type="ECO:0000256" key="3">
    <source>
        <dbReference type="ARBA" id="ARBA00005012"/>
    </source>
</evidence>
<protein>
    <recommendedName>
        <fullName evidence="4">malate dehydrogenase (quinone)</fullName>
        <ecNumber evidence="4">1.1.5.4</ecNumber>
    </recommendedName>
    <alternativeName>
        <fullName evidence="10">MQO</fullName>
    </alternativeName>
    <alternativeName>
        <fullName evidence="9">Malate dehydrogenase [quinone]</fullName>
    </alternativeName>
</protein>
<sequence>MLLDRDKPTVQSENLPYEVAVIGAGISGTALLYSLSKYTNVERILLIEKESEVGLCNSHKTMNSQTLHFGDIETNYTLEKAQKVNRAATLVKNYLLRNDTSQKSYSKYHKLVLAIGVEQVQELRDRYREFQSLFPQLKLIQKPDIEAIEPNVIKDRKPDEEIIALYSESGYTIDFQALSRSFLENSIETKKTIDILMSTKVKFLKKAQDLYYIQTDRGTFSAKTVAFATGAYSLLFAKTLGYGKDYALLNVAGSFYFSPGVLNGKVYTVQMKKIPFAAIHGDPEVHDQSLTRFGPTAKVTLLLENRKYATVLDYLKTAGFSINAIISFLNILSDPTIFKYILRNLIYDLPLVGKRLFLKEARKIVPSLQLSELQFAEGYGGIRPQIVNTKTKRLEMGEAKIVGENILFNITPSPGASTCLQNAEYDTDKIVAFLGSQYTFNKQQFWKDLGDE</sequence>
<dbReference type="GO" id="GO:0006099">
    <property type="term" value="P:tricarboxylic acid cycle"/>
    <property type="evidence" value="ECO:0007669"/>
    <property type="project" value="UniProtKB-KW"/>
</dbReference>
<evidence type="ECO:0000256" key="6">
    <source>
        <dbReference type="ARBA" id="ARBA00022630"/>
    </source>
</evidence>
<dbReference type="Proteomes" id="UP000031532">
    <property type="component" value="Unassembled WGS sequence"/>
</dbReference>
<evidence type="ECO:0000256" key="7">
    <source>
        <dbReference type="ARBA" id="ARBA00022827"/>
    </source>
</evidence>
<dbReference type="PANTHER" id="PTHR43104:SF2">
    <property type="entry name" value="L-2-HYDROXYGLUTARATE DEHYDROGENASE, MITOCHONDRIAL"/>
    <property type="match status" value="1"/>
</dbReference>
<comment type="caution">
    <text evidence="11">The sequence shown here is derived from an EMBL/GenBank/DDBJ whole genome shotgun (WGS) entry which is preliminary data.</text>
</comment>
<evidence type="ECO:0000256" key="2">
    <source>
        <dbReference type="ARBA" id="ARBA00001974"/>
    </source>
</evidence>
<dbReference type="Pfam" id="PF06039">
    <property type="entry name" value="Mqo"/>
    <property type="match status" value="1"/>
</dbReference>
<dbReference type="Gene3D" id="3.30.9.10">
    <property type="entry name" value="D-Amino Acid Oxidase, subunit A, domain 2"/>
    <property type="match status" value="1"/>
</dbReference>
<evidence type="ECO:0000256" key="8">
    <source>
        <dbReference type="ARBA" id="ARBA00023002"/>
    </source>
</evidence>
<evidence type="ECO:0000256" key="5">
    <source>
        <dbReference type="ARBA" id="ARBA00022532"/>
    </source>
</evidence>
<evidence type="ECO:0000313" key="12">
    <source>
        <dbReference type="Proteomes" id="UP000031532"/>
    </source>
</evidence>
<dbReference type="PANTHER" id="PTHR43104">
    <property type="entry name" value="L-2-HYDROXYGLUTARATE DEHYDROGENASE, MITOCHONDRIAL"/>
    <property type="match status" value="1"/>
</dbReference>
<dbReference type="InterPro" id="IPR006231">
    <property type="entry name" value="MQO"/>
</dbReference>
<organism evidence="11 12">
    <name type="scientific">Scytonema millei VB511283</name>
    <dbReference type="NCBI Taxonomy" id="1245923"/>
    <lineage>
        <taxon>Bacteria</taxon>
        <taxon>Bacillati</taxon>
        <taxon>Cyanobacteriota</taxon>
        <taxon>Cyanophyceae</taxon>
        <taxon>Nostocales</taxon>
        <taxon>Scytonemataceae</taxon>
        <taxon>Scytonema</taxon>
    </lineage>
</organism>
<keyword evidence="5" id="KW-0816">Tricarboxylic acid cycle</keyword>
<comment type="cofactor">
    <cofactor evidence="2">
        <name>FAD</name>
        <dbReference type="ChEBI" id="CHEBI:57692"/>
    </cofactor>
</comment>
<accession>A0A9X5E0F2</accession>
<evidence type="ECO:0000256" key="9">
    <source>
        <dbReference type="ARBA" id="ARBA00030660"/>
    </source>
</evidence>
<dbReference type="OrthoDB" id="9801699at2"/>
<dbReference type="EC" id="1.1.5.4" evidence="4"/>
<name>A0A9X5E0F2_9CYAN</name>
<gene>
    <name evidence="11" type="ORF">QH73_0000650</name>
</gene>
<dbReference type="GO" id="GO:0047545">
    <property type="term" value="F:(S)-2-hydroxyglutarate dehydrogenase activity"/>
    <property type="evidence" value="ECO:0007669"/>
    <property type="project" value="TreeGrafter"/>
</dbReference>
<comment type="catalytic activity">
    <reaction evidence="1">
        <text>(S)-malate + a quinone = a quinol + oxaloacetate</text>
        <dbReference type="Rhea" id="RHEA:46012"/>
        <dbReference type="ChEBI" id="CHEBI:15589"/>
        <dbReference type="ChEBI" id="CHEBI:16452"/>
        <dbReference type="ChEBI" id="CHEBI:24646"/>
        <dbReference type="ChEBI" id="CHEBI:132124"/>
        <dbReference type="EC" id="1.1.5.4"/>
    </reaction>
</comment>
<dbReference type="InterPro" id="IPR036188">
    <property type="entry name" value="FAD/NAD-bd_sf"/>
</dbReference>
<dbReference type="SUPFAM" id="SSF51905">
    <property type="entry name" value="FAD/NAD(P)-binding domain"/>
    <property type="match status" value="1"/>
</dbReference>
<dbReference type="Gene3D" id="3.50.50.60">
    <property type="entry name" value="FAD/NAD(P)-binding domain"/>
    <property type="match status" value="1"/>
</dbReference>
<proteinExistence type="predicted"/>
<reference evidence="11 12" key="1">
    <citation type="journal article" date="2015" name="Genome Announc.">
        <title>Draft Genome Sequence of the Terrestrial Cyanobacterium Scytonema millei VB511283, Isolated from Eastern India.</title>
        <authorList>
            <person name="Sen D."/>
            <person name="Chandrababunaidu M.M."/>
            <person name="Singh D."/>
            <person name="Sanghi N."/>
            <person name="Ghorai A."/>
            <person name="Mishra G.P."/>
            <person name="Madduluri M."/>
            <person name="Adhikary S.P."/>
            <person name="Tripathy S."/>
        </authorList>
    </citation>
    <scope>NUCLEOTIDE SEQUENCE [LARGE SCALE GENOMIC DNA]</scope>
    <source>
        <strain evidence="11 12">VB511283</strain>
    </source>
</reference>
<dbReference type="EMBL" id="JTJC03000001">
    <property type="protein sequence ID" value="NHC33186.1"/>
    <property type="molecule type" value="Genomic_DNA"/>
</dbReference>
<dbReference type="AlphaFoldDB" id="A0A9X5E0F2"/>
<evidence type="ECO:0000313" key="11">
    <source>
        <dbReference type="EMBL" id="NHC33186.1"/>
    </source>
</evidence>
<comment type="pathway">
    <text evidence="3">Carbohydrate metabolism; tricarboxylic acid cycle; oxaloacetate from (S)-malate (quinone route): step 1/1.</text>
</comment>
<evidence type="ECO:0000256" key="1">
    <source>
        <dbReference type="ARBA" id="ARBA00001139"/>
    </source>
</evidence>
<keyword evidence="8" id="KW-0560">Oxidoreductase</keyword>